<dbReference type="Gene3D" id="3.40.190.10">
    <property type="entry name" value="Periplasmic binding protein-like II"/>
    <property type="match status" value="1"/>
</dbReference>
<gene>
    <name evidence="3" type="ORF">K1J50_02095</name>
</gene>
<protein>
    <submittedName>
        <fullName evidence="3">Tripartite tricarboxylate transporter substrate binding protein</fullName>
    </submittedName>
</protein>
<evidence type="ECO:0000313" key="4">
    <source>
        <dbReference type="Proteomes" id="UP001519924"/>
    </source>
</evidence>
<dbReference type="Proteomes" id="UP001519924">
    <property type="component" value="Unassembled WGS sequence"/>
</dbReference>
<feature type="signal peptide" evidence="2">
    <location>
        <begin position="1"/>
        <end position="24"/>
    </location>
</feature>
<comment type="caution">
    <text evidence="3">The sequence shown here is derived from an EMBL/GenBank/DDBJ whole genome shotgun (WGS) entry which is preliminary data.</text>
</comment>
<dbReference type="CDD" id="cd07012">
    <property type="entry name" value="PBP2_Bug_TTT"/>
    <property type="match status" value="1"/>
</dbReference>
<dbReference type="InterPro" id="IPR006311">
    <property type="entry name" value="TAT_signal"/>
</dbReference>
<dbReference type="InterPro" id="IPR042100">
    <property type="entry name" value="Bug_dom1"/>
</dbReference>
<dbReference type="SUPFAM" id="SSF53850">
    <property type="entry name" value="Periplasmic binding protein-like II"/>
    <property type="match status" value="1"/>
</dbReference>
<evidence type="ECO:0000256" key="2">
    <source>
        <dbReference type="SAM" id="SignalP"/>
    </source>
</evidence>
<dbReference type="PROSITE" id="PS51318">
    <property type="entry name" value="TAT"/>
    <property type="match status" value="1"/>
</dbReference>
<name>A0ABS7EY44_9PROT</name>
<evidence type="ECO:0000256" key="1">
    <source>
        <dbReference type="ARBA" id="ARBA00006987"/>
    </source>
</evidence>
<reference evidence="3 4" key="1">
    <citation type="submission" date="2021-08" db="EMBL/GenBank/DDBJ databases">
        <title>Caldovatus sediminis gen. nov., sp. nov., a moderately thermophilic bacterium isolated from a hot spring.</title>
        <authorList>
            <person name="Hu C.-J."/>
            <person name="Li W.-J."/>
            <person name="Xian W.-D."/>
        </authorList>
    </citation>
    <scope>NUCLEOTIDE SEQUENCE [LARGE SCALE GENOMIC DNA]</scope>
    <source>
        <strain evidence="3 4">SYSU G05006</strain>
    </source>
</reference>
<proteinExistence type="inferred from homology"/>
<sequence>MRPRRRALLTAGAASLTAAVPAGAQPSPTGERWPSRPVRIVAPYAPGGQSDTVIRLLQPRMAEFLGQPIVIENRTGAGGTIGAGIVAQAPPDGYTLLFESIAFLIAPLIVRGLAFDYETAFVPVGQAVAAPYVLAVRRDLAARDLAGFVAAARAAPGSVTYGTPGVGSPGHLAGALLESRADIRLQHVPYRGGAEAARDLAAGNIAAVLITANSIKPVIDNGRARGVALTSAERRGSLAHLPTIAESGYPGFDMTSWNGLFAPAGTPEPVIERLSAALRHATGDPAVRERLALTGNDAVSDTPAEFAARIRREREVVKRIVRESGIRAE</sequence>
<dbReference type="RefSeq" id="WP_220115778.1">
    <property type="nucleotide sequence ID" value="NZ_JAHZUY010000003.1"/>
</dbReference>
<organism evidence="3 4">
    <name type="scientific">Caldovatus aquaticus</name>
    <dbReference type="NCBI Taxonomy" id="2865671"/>
    <lineage>
        <taxon>Bacteria</taxon>
        <taxon>Pseudomonadati</taxon>
        <taxon>Pseudomonadota</taxon>
        <taxon>Alphaproteobacteria</taxon>
        <taxon>Acetobacterales</taxon>
        <taxon>Roseomonadaceae</taxon>
        <taxon>Caldovatus</taxon>
    </lineage>
</organism>
<accession>A0ABS7EY44</accession>
<dbReference type="PIRSF" id="PIRSF017082">
    <property type="entry name" value="YflP"/>
    <property type="match status" value="1"/>
</dbReference>
<dbReference type="Pfam" id="PF03401">
    <property type="entry name" value="TctC"/>
    <property type="match status" value="1"/>
</dbReference>
<dbReference type="PANTHER" id="PTHR42928">
    <property type="entry name" value="TRICARBOXYLATE-BINDING PROTEIN"/>
    <property type="match status" value="1"/>
</dbReference>
<dbReference type="PANTHER" id="PTHR42928:SF5">
    <property type="entry name" value="BLR1237 PROTEIN"/>
    <property type="match status" value="1"/>
</dbReference>
<dbReference type="EMBL" id="JAHZUY010000003">
    <property type="protein sequence ID" value="MBW8268271.1"/>
    <property type="molecule type" value="Genomic_DNA"/>
</dbReference>
<dbReference type="Gene3D" id="3.40.190.150">
    <property type="entry name" value="Bordetella uptake gene, domain 1"/>
    <property type="match status" value="1"/>
</dbReference>
<keyword evidence="2" id="KW-0732">Signal</keyword>
<keyword evidence="4" id="KW-1185">Reference proteome</keyword>
<dbReference type="InterPro" id="IPR005064">
    <property type="entry name" value="BUG"/>
</dbReference>
<feature type="chain" id="PRO_5045796854" evidence="2">
    <location>
        <begin position="25"/>
        <end position="329"/>
    </location>
</feature>
<evidence type="ECO:0000313" key="3">
    <source>
        <dbReference type="EMBL" id="MBW8268271.1"/>
    </source>
</evidence>
<comment type="similarity">
    <text evidence="1">Belongs to the UPF0065 (bug) family.</text>
</comment>